<evidence type="ECO:0000313" key="3">
    <source>
        <dbReference type="Proteomes" id="UP000509441"/>
    </source>
</evidence>
<dbReference type="GO" id="GO:0009190">
    <property type="term" value="P:cyclic nucleotide biosynthetic process"/>
    <property type="evidence" value="ECO:0007669"/>
    <property type="project" value="InterPro"/>
</dbReference>
<dbReference type="CDD" id="cd07302">
    <property type="entry name" value="CHD"/>
    <property type="match status" value="1"/>
</dbReference>
<dbReference type="PROSITE" id="PS50125">
    <property type="entry name" value="GUANYLATE_CYCLASE_2"/>
    <property type="match status" value="1"/>
</dbReference>
<dbReference type="PANTHER" id="PTHR43081:SF1">
    <property type="entry name" value="ADENYLATE CYCLASE, TERMINAL-DIFFERENTIATION SPECIFIC"/>
    <property type="match status" value="1"/>
</dbReference>
<gene>
    <name evidence="2" type="ORF">C5F49_03370</name>
</gene>
<dbReference type="Pfam" id="PF00211">
    <property type="entry name" value="Guanylate_cyc"/>
    <property type="match status" value="1"/>
</dbReference>
<dbReference type="PANTHER" id="PTHR43081">
    <property type="entry name" value="ADENYLATE CYCLASE, TERMINAL-DIFFERENTIATION SPECIFIC-RELATED"/>
    <property type="match status" value="1"/>
</dbReference>
<organism evidence="2 3">
    <name type="scientific">Nitrosopumilus oxyclinae</name>
    <dbReference type="NCBI Taxonomy" id="1959104"/>
    <lineage>
        <taxon>Archaea</taxon>
        <taxon>Nitrososphaerota</taxon>
        <taxon>Nitrososphaeria</taxon>
        <taxon>Nitrosopumilales</taxon>
        <taxon>Nitrosopumilaceae</taxon>
        <taxon>Nitrosopumilus</taxon>
    </lineage>
</organism>
<dbReference type="GO" id="GO:0035556">
    <property type="term" value="P:intracellular signal transduction"/>
    <property type="evidence" value="ECO:0007669"/>
    <property type="project" value="InterPro"/>
</dbReference>
<dbReference type="RefSeq" id="WP_179363355.1">
    <property type="nucleotide sequence ID" value="NZ_CP026994.1"/>
</dbReference>
<name>A0A7D5RAZ9_9ARCH</name>
<dbReference type="KEGG" id="nox:C5F49_03370"/>
<proteinExistence type="predicted"/>
<reference evidence="2 3" key="1">
    <citation type="submission" date="2018-02" db="EMBL/GenBank/DDBJ databases">
        <title>Complete genome of Nitrosopumilus oxyclinae HCE1.</title>
        <authorList>
            <person name="Qin W."/>
            <person name="Zheng Y."/>
            <person name="Stahl D.A."/>
        </authorList>
    </citation>
    <scope>NUCLEOTIDE SEQUENCE [LARGE SCALE GENOMIC DNA]</scope>
    <source>
        <strain evidence="2 3">HCE1</strain>
    </source>
</reference>
<protein>
    <submittedName>
        <fullName evidence="2">Adenylate cyclase</fullName>
    </submittedName>
</protein>
<keyword evidence="3" id="KW-1185">Reference proteome</keyword>
<evidence type="ECO:0000259" key="1">
    <source>
        <dbReference type="PROSITE" id="PS50125"/>
    </source>
</evidence>
<evidence type="ECO:0000313" key="2">
    <source>
        <dbReference type="EMBL" id="QLH04463.1"/>
    </source>
</evidence>
<dbReference type="InterPro" id="IPR001054">
    <property type="entry name" value="A/G_cyclase"/>
</dbReference>
<dbReference type="InterPro" id="IPR029787">
    <property type="entry name" value="Nucleotide_cyclase"/>
</dbReference>
<dbReference type="AlphaFoldDB" id="A0A7D5RAZ9"/>
<dbReference type="EMBL" id="CP026994">
    <property type="protein sequence ID" value="QLH04463.1"/>
    <property type="molecule type" value="Genomic_DNA"/>
</dbReference>
<feature type="domain" description="Guanylate cyclase" evidence="1">
    <location>
        <begin position="82"/>
        <end position="211"/>
    </location>
</feature>
<dbReference type="Proteomes" id="UP000509441">
    <property type="component" value="Chromosome"/>
</dbReference>
<accession>A0A7D5RAZ9</accession>
<dbReference type="InterPro" id="IPR050697">
    <property type="entry name" value="Adenylyl/Guanylyl_Cyclase_3/4"/>
</dbReference>
<dbReference type="GeneID" id="56060967"/>
<dbReference type="OrthoDB" id="350295at2157"/>
<dbReference type="SUPFAM" id="SSF55073">
    <property type="entry name" value="Nucleotide cyclase"/>
    <property type="match status" value="1"/>
</dbReference>
<sequence>MKDNSNKEIAKKGIENILSQNKNILDIITEEKKSHIVDFDEHIKEVQKRVYGALHQDFQYSDVTNNSDNYLRENVFSRIPMIVMYVDLVGSTQMILDLPQKQLTAIVSSFAQEMAYVIQRHGGYILKFVGDAVIGYFSENDQDSAVSCAESMIKVLEMGINPILKQYDYPDLKIKIGLDYGENTIIRYGNNEKESHIDLLGQSMNIAAKIQGRAHADQILIGGDVYAKLSPPIQEYFEKMQWDNDEWNYTNKITGHIYPVYAYIGK</sequence>
<dbReference type="Gene3D" id="3.30.70.1230">
    <property type="entry name" value="Nucleotide cyclase"/>
    <property type="match status" value="1"/>
</dbReference>